<name>A0A3N4H8Y8_ASCIM</name>
<accession>A0A3N4H8Y8</accession>
<feature type="compositionally biased region" description="Gly residues" evidence="1">
    <location>
        <begin position="998"/>
        <end position="1008"/>
    </location>
</feature>
<feature type="compositionally biased region" description="Basic and acidic residues" evidence="1">
    <location>
        <begin position="543"/>
        <end position="560"/>
    </location>
</feature>
<dbReference type="AlphaFoldDB" id="A0A3N4H8Y8"/>
<feature type="compositionally biased region" description="Basic residues" evidence="1">
    <location>
        <begin position="1037"/>
        <end position="1055"/>
    </location>
</feature>
<feature type="compositionally biased region" description="Polar residues" evidence="1">
    <location>
        <begin position="89"/>
        <end position="112"/>
    </location>
</feature>
<feature type="region of interest" description="Disordered" evidence="1">
    <location>
        <begin position="630"/>
        <end position="654"/>
    </location>
</feature>
<organism evidence="2 3">
    <name type="scientific">Ascobolus immersus RN42</name>
    <dbReference type="NCBI Taxonomy" id="1160509"/>
    <lineage>
        <taxon>Eukaryota</taxon>
        <taxon>Fungi</taxon>
        <taxon>Dikarya</taxon>
        <taxon>Ascomycota</taxon>
        <taxon>Pezizomycotina</taxon>
        <taxon>Pezizomycetes</taxon>
        <taxon>Pezizales</taxon>
        <taxon>Ascobolaceae</taxon>
        <taxon>Ascobolus</taxon>
    </lineage>
</organism>
<feature type="compositionally biased region" description="Polar residues" evidence="1">
    <location>
        <begin position="156"/>
        <end position="172"/>
    </location>
</feature>
<evidence type="ECO:0000313" key="3">
    <source>
        <dbReference type="Proteomes" id="UP000275078"/>
    </source>
</evidence>
<feature type="compositionally biased region" description="Basic and acidic residues" evidence="1">
    <location>
        <begin position="587"/>
        <end position="598"/>
    </location>
</feature>
<feature type="compositionally biased region" description="Polar residues" evidence="1">
    <location>
        <begin position="693"/>
        <end position="707"/>
    </location>
</feature>
<feature type="region of interest" description="Disordered" evidence="1">
    <location>
        <begin position="693"/>
        <end position="734"/>
    </location>
</feature>
<feature type="region of interest" description="Disordered" evidence="1">
    <location>
        <begin position="543"/>
        <end position="600"/>
    </location>
</feature>
<feature type="region of interest" description="Disordered" evidence="1">
    <location>
        <begin position="974"/>
        <end position="1009"/>
    </location>
</feature>
<proteinExistence type="predicted"/>
<feature type="region of interest" description="Disordered" evidence="1">
    <location>
        <begin position="129"/>
        <end position="235"/>
    </location>
</feature>
<evidence type="ECO:0000256" key="1">
    <source>
        <dbReference type="SAM" id="MobiDB-lite"/>
    </source>
</evidence>
<evidence type="ECO:0000313" key="2">
    <source>
        <dbReference type="EMBL" id="RPA71179.1"/>
    </source>
</evidence>
<feature type="compositionally biased region" description="Low complexity" evidence="1">
    <location>
        <begin position="840"/>
        <end position="850"/>
    </location>
</feature>
<feature type="compositionally biased region" description="Basic and acidic residues" evidence="1">
    <location>
        <begin position="1069"/>
        <end position="1086"/>
    </location>
</feature>
<reference evidence="2 3" key="1">
    <citation type="journal article" date="2018" name="Nat. Ecol. Evol.">
        <title>Pezizomycetes genomes reveal the molecular basis of ectomycorrhizal truffle lifestyle.</title>
        <authorList>
            <person name="Murat C."/>
            <person name="Payen T."/>
            <person name="Noel B."/>
            <person name="Kuo A."/>
            <person name="Morin E."/>
            <person name="Chen J."/>
            <person name="Kohler A."/>
            <person name="Krizsan K."/>
            <person name="Balestrini R."/>
            <person name="Da Silva C."/>
            <person name="Montanini B."/>
            <person name="Hainaut M."/>
            <person name="Levati E."/>
            <person name="Barry K.W."/>
            <person name="Belfiori B."/>
            <person name="Cichocki N."/>
            <person name="Clum A."/>
            <person name="Dockter R.B."/>
            <person name="Fauchery L."/>
            <person name="Guy J."/>
            <person name="Iotti M."/>
            <person name="Le Tacon F."/>
            <person name="Lindquist E.A."/>
            <person name="Lipzen A."/>
            <person name="Malagnac F."/>
            <person name="Mello A."/>
            <person name="Molinier V."/>
            <person name="Miyauchi S."/>
            <person name="Poulain J."/>
            <person name="Riccioni C."/>
            <person name="Rubini A."/>
            <person name="Sitrit Y."/>
            <person name="Splivallo R."/>
            <person name="Traeger S."/>
            <person name="Wang M."/>
            <person name="Zifcakova L."/>
            <person name="Wipf D."/>
            <person name="Zambonelli A."/>
            <person name="Paolocci F."/>
            <person name="Nowrousian M."/>
            <person name="Ottonello S."/>
            <person name="Baldrian P."/>
            <person name="Spatafora J.W."/>
            <person name="Henrissat B."/>
            <person name="Nagy L.G."/>
            <person name="Aury J.M."/>
            <person name="Wincker P."/>
            <person name="Grigoriev I.V."/>
            <person name="Bonfante P."/>
            <person name="Martin F.M."/>
        </authorList>
    </citation>
    <scope>NUCLEOTIDE SEQUENCE [LARGE SCALE GENOMIC DNA]</scope>
    <source>
        <strain evidence="2 3">RN42</strain>
    </source>
</reference>
<dbReference type="EMBL" id="ML119962">
    <property type="protein sequence ID" value="RPA71179.1"/>
    <property type="molecule type" value="Genomic_DNA"/>
</dbReference>
<feature type="region of interest" description="Disordered" evidence="1">
    <location>
        <begin position="73"/>
        <end position="112"/>
    </location>
</feature>
<protein>
    <submittedName>
        <fullName evidence="2">Uncharacterized protein</fullName>
    </submittedName>
</protein>
<feature type="region of interest" description="Disordered" evidence="1">
    <location>
        <begin position="404"/>
        <end position="431"/>
    </location>
</feature>
<keyword evidence="3" id="KW-1185">Reference proteome</keyword>
<feature type="region of interest" description="Disordered" evidence="1">
    <location>
        <begin position="840"/>
        <end position="868"/>
    </location>
</feature>
<gene>
    <name evidence="2" type="ORF">BJ508DRAFT_336317</name>
</gene>
<feature type="compositionally biased region" description="Low complexity" evidence="1">
    <location>
        <begin position="719"/>
        <end position="733"/>
    </location>
</feature>
<feature type="compositionally biased region" description="Basic and acidic residues" evidence="1">
    <location>
        <begin position="180"/>
        <end position="218"/>
    </location>
</feature>
<sequence length="1096" mass="119344">MDTDALPADDAGTQLIHVKPANEPNEVVLAEKTDKEPSGEPEIRLAVVESMTIVEESVEKVVEPVVEEVVEQTVKQTEEEQPQEPQESITAITKQFGNLRSEDSANISSCGPTESEICYQQLDNFDTTMMDASMIPPSSPWVARPSSPPPRPPASNNTLFDSLLQSLNQSVHGSEANDPTPDRNQREATPEPERTDPDHAFSSRTDLEEGEIREKKDAEMDDGTEENIGNDSGFANMCTASTFSSLTKPTAGTESKKGVTPIPGLEGIACFDTTSVADNFLNSLQEEFTEKGREELTAKELALKKLEEYNSIELSWRERREAARKACLNVPVELPDQREAFLVVKETLPVRPQDQATEFDILWEAEQRSKREARRKALAEGIFPPGMAPALKGANAIPVGASKWSEEGDDVIGRPRRNSKRKCDDDGPDWRQRREEFQTKSQWASGGLLQSVAFGESKTANSEPTAMVVEEALASLDAAPAGDASVTQDTTMEEGVLPPEDDPFLRRAAIKWDQYPPGTVVVAPVLDDAESIENFKAQRRAQREAIRNADRPRSISRDPKPVPPTIEFVRAKSSRLTPPPPPAQGFVRRDPPHARKDGALNPTAAPWVAAKNIDSLTATQKLIEQQIRNVNKHRQQQQAAHQTSAQQRYEQGKQQRYNAGMAPAWAPPTVGSGYAAAAAAAAASASAPITGTNQGYKPATSQTQSQPSYPPVGTPQLPYNSSTSQAYSTSNSQGYQAASTSQGYQTAAPQVAYAYGPNNMVYGMQQLGYTFVAPMGGQVVGYAQPYQFGQVGGGSGYGQVFVPPAVTQSVSGYLGYGPNGQQVGLEGGLQQQHQVYSQAAALQQQQQQPRPQQPAPVPVSQPQVGGQAAKGAANAVGPVYLDELRSYNPPIKVESPFKIAPLLFTAHLSTSKSSKLKLDVNFNKLQHVIVCGSAPGPKNLSRASPPPDGFVGPKLFEAKRMPMSQLQRMCERRIPRGPMGRNPPPGAPRGPAFMRGNNTGGQGGGVQKGGDVALNTYELGVQRGIEIAKRELERERDRHRHGHHSHDHDRHRHGERHGSRGYHPYRDHRHSEGRHQSEGGQRKELTLGKPRPGPVR</sequence>
<feature type="compositionally biased region" description="Basic and acidic residues" evidence="1">
    <location>
        <begin position="421"/>
        <end position="431"/>
    </location>
</feature>
<feature type="region of interest" description="Disordered" evidence="1">
    <location>
        <begin position="1033"/>
        <end position="1096"/>
    </location>
</feature>
<feature type="compositionally biased region" description="Low complexity" evidence="1">
    <location>
        <begin position="636"/>
        <end position="647"/>
    </location>
</feature>
<dbReference type="Proteomes" id="UP000275078">
    <property type="component" value="Unassembled WGS sequence"/>
</dbReference>